<feature type="compositionally biased region" description="Polar residues" evidence="1">
    <location>
        <begin position="291"/>
        <end position="300"/>
    </location>
</feature>
<proteinExistence type="predicted"/>
<comment type="caution">
    <text evidence="2">The sequence shown here is derived from an EMBL/GenBank/DDBJ whole genome shotgun (WGS) entry which is preliminary data.</text>
</comment>
<evidence type="ECO:0000313" key="2">
    <source>
        <dbReference type="EMBL" id="MCW8348334.1"/>
    </source>
</evidence>
<evidence type="ECO:0008006" key="4">
    <source>
        <dbReference type="Google" id="ProtNLM"/>
    </source>
</evidence>
<evidence type="ECO:0000313" key="3">
    <source>
        <dbReference type="Proteomes" id="UP001155587"/>
    </source>
</evidence>
<dbReference type="EMBL" id="JAKRRY010000036">
    <property type="protein sequence ID" value="MCW8348334.1"/>
    <property type="molecule type" value="Genomic_DNA"/>
</dbReference>
<feature type="compositionally biased region" description="Basic and acidic residues" evidence="1">
    <location>
        <begin position="304"/>
        <end position="319"/>
    </location>
</feature>
<dbReference type="RefSeq" id="WP_265676857.1">
    <property type="nucleotide sequence ID" value="NZ_JAKRRY010000036.1"/>
</dbReference>
<evidence type="ECO:0000256" key="1">
    <source>
        <dbReference type="SAM" id="MobiDB-lite"/>
    </source>
</evidence>
<keyword evidence="3" id="KW-1185">Reference proteome</keyword>
<accession>A0A9X3HYF7</accession>
<reference evidence="2" key="1">
    <citation type="submission" date="2022-02" db="EMBL/GenBank/DDBJ databases">
        <title>Vibrio sp. nov, a new bacterium isolated from seawater.</title>
        <authorList>
            <person name="Yuan Y."/>
        </authorList>
    </citation>
    <scope>NUCLEOTIDE SEQUENCE</scope>
    <source>
        <strain evidence="2">ZSDZ65</strain>
    </source>
</reference>
<name>A0A9X3HYF7_9VIBR</name>
<feature type="region of interest" description="Disordered" evidence="1">
    <location>
        <begin position="279"/>
        <end position="319"/>
    </location>
</feature>
<sequence length="319" mass="36215">MSAKFTHIAWQQTNVEASEKLVLLKLADLAGHDGSVSIALADIATECLLGEFRLADLFTSLVNKGVMTKSHVETRGRKQIHHLKLLAPEGESVSIPVVSMPVEQASAPIKVSAQNESSAPGWSHQQLNLYKVPANRRDDVWQSFMQESNPSPTMNINRLAGQLDNWLEYAKQSGNLRSIVGVPAKQQSTNTFPSASTRRKQGQVQGESQQYISTHELNEFVVPEWAQQPLAFSRLEIDPNLFWEKFVVYYKARANEYTSVTQMLNKLRLWIVNEKQAEDRRKQAEERRRQSYQSNKSVDVSPSEEFREFLRGQGKKPDF</sequence>
<protein>
    <recommendedName>
        <fullName evidence="4">DnaT DNA-binding domain-containing protein</fullName>
    </recommendedName>
</protein>
<organism evidence="2 3">
    <name type="scientific">Vibrio qingdaonensis</name>
    <dbReference type="NCBI Taxonomy" id="2829491"/>
    <lineage>
        <taxon>Bacteria</taxon>
        <taxon>Pseudomonadati</taxon>
        <taxon>Pseudomonadota</taxon>
        <taxon>Gammaproteobacteria</taxon>
        <taxon>Vibrionales</taxon>
        <taxon>Vibrionaceae</taxon>
        <taxon>Vibrio</taxon>
    </lineage>
</organism>
<feature type="compositionally biased region" description="Basic and acidic residues" evidence="1">
    <location>
        <begin position="279"/>
        <end position="289"/>
    </location>
</feature>
<dbReference type="Proteomes" id="UP001155587">
    <property type="component" value="Unassembled WGS sequence"/>
</dbReference>
<gene>
    <name evidence="2" type="ORF">MD535_20310</name>
</gene>
<dbReference type="AlphaFoldDB" id="A0A9X3HYF7"/>